<sequence>MAIELINPDALPKIPVYHQVAVAKGTRMVFVTGQVSWDANGDNLAVGDLAGQVERCYLNVAEALAAAGGSVADLAKLTAYVVGYTPDKLEVFLEGVQRAEAALGMRIQPPSSLIGVAALDIPEHLVELEAVAVLD</sequence>
<accession>A0ABS5AE93</accession>
<proteinExistence type="inferred from homology"/>
<protein>
    <submittedName>
        <fullName evidence="2">Enamine deaminase RidA (YjgF/YER057c/UK114 family)</fullName>
    </submittedName>
</protein>
<comment type="caution">
    <text evidence="2">The sequence shown here is derived from an EMBL/GenBank/DDBJ whole genome shotgun (WGS) entry which is preliminary data.</text>
</comment>
<dbReference type="InterPro" id="IPR035959">
    <property type="entry name" value="RutC-like_sf"/>
</dbReference>
<evidence type="ECO:0000313" key="2">
    <source>
        <dbReference type="EMBL" id="MBP2474911.1"/>
    </source>
</evidence>
<dbReference type="InterPro" id="IPR006175">
    <property type="entry name" value="YjgF/YER057c/UK114"/>
</dbReference>
<dbReference type="EMBL" id="JAGIOO010000001">
    <property type="protein sequence ID" value="MBP2474911.1"/>
    <property type="molecule type" value="Genomic_DNA"/>
</dbReference>
<dbReference type="Proteomes" id="UP001519363">
    <property type="component" value="Unassembled WGS sequence"/>
</dbReference>
<dbReference type="RefSeq" id="WP_086780709.1">
    <property type="nucleotide sequence ID" value="NZ_JAGIOO010000001.1"/>
</dbReference>
<organism evidence="2 3">
    <name type="scientific">Crossiella equi</name>
    <dbReference type="NCBI Taxonomy" id="130796"/>
    <lineage>
        <taxon>Bacteria</taxon>
        <taxon>Bacillati</taxon>
        <taxon>Actinomycetota</taxon>
        <taxon>Actinomycetes</taxon>
        <taxon>Pseudonocardiales</taxon>
        <taxon>Pseudonocardiaceae</taxon>
        <taxon>Crossiella</taxon>
    </lineage>
</organism>
<dbReference type="CDD" id="cd00448">
    <property type="entry name" value="YjgF_YER057c_UK114_family"/>
    <property type="match status" value="1"/>
</dbReference>
<keyword evidence="3" id="KW-1185">Reference proteome</keyword>
<comment type="similarity">
    <text evidence="1">Belongs to the RutC family.</text>
</comment>
<name>A0ABS5AE93_9PSEU</name>
<dbReference type="PANTHER" id="PTHR11803:SF58">
    <property type="entry name" value="PROTEIN HMF1-RELATED"/>
    <property type="match status" value="1"/>
</dbReference>
<evidence type="ECO:0000256" key="1">
    <source>
        <dbReference type="ARBA" id="ARBA00010552"/>
    </source>
</evidence>
<dbReference type="Pfam" id="PF01042">
    <property type="entry name" value="Ribonuc_L-PSP"/>
    <property type="match status" value="1"/>
</dbReference>
<dbReference type="SUPFAM" id="SSF55298">
    <property type="entry name" value="YjgF-like"/>
    <property type="match status" value="1"/>
</dbReference>
<evidence type="ECO:0000313" key="3">
    <source>
        <dbReference type="Proteomes" id="UP001519363"/>
    </source>
</evidence>
<gene>
    <name evidence="2" type="ORF">JOF53_003783</name>
</gene>
<dbReference type="Gene3D" id="3.30.1330.40">
    <property type="entry name" value="RutC-like"/>
    <property type="match status" value="1"/>
</dbReference>
<reference evidence="2 3" key="1">
    <citation type="submission" date="2021-03" db="EMBL/GenBank/DDBJ databases">
        <title>Sequencing the genomes of 1000 actinobacteria strains.</title>
        <authorList>
            <person name="Klenk H.-P."/>
        </authorList>
    </citation>
    <scope>NUCLEOTIDE SEQUENCE [LARGE SCALE GENOMIC DNA]</scope>
    <source>
        <strain evidence="2 3">DSM 44580</strain>
    </source>
</reference>
<dbReference type="PANTHER" id="PTHR11803">
    <property type="entry name" value="2-IMINOBUTANOATE/2-IMINOPROPANOATE DEAMINASE RIDA"/>
    <property type="match status" value="1"/>
</dbReference>